<feature type="disulfide bond" evidence="4">
    <location>
        <begin position="159"/>
        <end position="171"/>
    </location>
</feature>
<feature type="domain" description="Chitin-binding type-1" evidence="7">
    <location>
        <begin position="731"/>
        <end position="777"/>
    </location>
</feature>
<dbReference type="InterPro" id="IPR036861">
    <property type="entry name" value="Endochitinase-like_sf"/>
</dbReference>
<dbReference type="PANTHER" id="PTHR11177:SF333">
    <property type="entry name" value="CHITINASE"/>
    <property type="match status" value="1"/>
</dbReference>
<dbReference type="AlphaFoldDB" id="A0A9N9LG71"/>
<feature type="domain" description="Chitin-binding type-1" evidence="7">
    <location>
        <begin position="658"/>
        <end position="704"/>
    </location>
</feature>
<dbReference type="InterPro" id="IPR011583">
    <property type="entry name" value="Chitinase_II/V-like_cat"/>
</dbReference>
<feature type="disulfide bond" evidence="4">
    <location>
        <begin position="593"/>
        <end position="608"/>
    </location>
</feature>
<sequence>MMYFSSSILLTSIVIPVSSLAVPFNTSSPVPQKKLGAIPNSIVQQNVARQPSLPILEIGLNHIISQIGDNMTQAATEAFKNDHRHPSVGFSRFLPLHQRESPAACSPTTPCVDGSCCNSEGKCGFTPYHCTKTAATRCISNCDAHAMCGVDSLNGSQKCPLQICCSYFGYCGTSSVFCQGTVAVDHKPGEPNITFPCQEGFGSCQVAPTPTCKEREHSASKGRKVAYWQSGNVRYRGCDKVYPSQIDTTGLTHLVFAFLFIDPKTFKVTPVDNADIPLYTDFTALKTRHMQTWIAVGGSALTDPGPTFTTFSDMASTPENRAAFIASLCDFMEKFGFQGVDLDWETPTLSYRGGKQADFSNIVTLVKEMRAVFGRKFGLSIAIPTDFYGLSTFDLVAMQPSLDFFNFMAYDIHGSWEANRLGAQVRTQASIVDINTNIIPLWFDGVEPEKVNLGIPYYGRGYTLSNRSCTDINCPYSGPNRGGACSQSDGILTLKEIQDLIKQKNLTPKLIPDIMQKEIVYDGDQWMGYDDAETIALKLKWADEHCLGGTVAWSSDFIAENGKPSPTQSPPAPSVVAPPPAPSNLTPSVDGSCGKSTTCLGSAFGSCCSSYSWCGSGPDYCSIELGCQQNFGTCGSQQSPPPSSINAPPPSKLTPSADGSCGNSTTCFGSAFGSCCSSHSWCGSGPDYCLIERGCQQNFGMCGSQQSLPLPPPPPPPESTSPPPDLKPSVDGTCGFWATCQGSAFGKCCSGHSWCGNGPDFCSTESGCQPLYGQCTGVPPSTLPLPPPPPPAPAPSPTQTTLKTSVDGSCGKGITCWNSAYGSCCSSHSYCGITGSHCSLDEGCQAAFGSCQKKNQIVSVDGSCNSEVTCKGSPFGSCCSKFGFCGSSPDYCSPTSGCQSSSGSCHI</sequence>
<dbReference type="Gene3D" id="3.10.50.10">
    <property type="match status" value="1"/>
</dbReference>
<keyword evidence="10" id="KW-1185">Reference proteome</keyword>
<feature type="disulfide bond" evidence="4">
    <location>
        <begin position="748"/>
        <end position="762"/>
    </location>
</feature>
<evidence type="ECO:0000256" key="3">
    <source>
        <dbReference type="ARBA" id="ARBA00022669"/>
    </source>
</evidence>
<dbReference type="InterPro" id="IPR018371">
    <property type="entry name" value="Chitin-binding_1_CS"/>
</dbReference>
<feature type="disulfide bond" evidence="4">
    <location>
        <begin position="734"/>
        <end position="749"/>
    </location>
</feature>
<reference evidence="9" key="1">
    <citation type="submission" date="2021-07" db="EMBL/GenBank/DDBJ databases">
        <authorList>
            <person name="Durling M."/>
        </authorList>
    </citation>
    <scope>NUCLEOTIDE SEQUENCE</scope>
</reference>
<dbReference type="InterPro" id="IPR017853">
    <property type="entry name" value="GH"/>
</dbReference>
<dbReference type="GO" id="GO:0008843">
    <property type="term" value="F:endochitinase activity"/>
    <property type="evidence" value="ECO:0007669"/>
    <property type="project" value="UniProtKB-EC"/>
</dbReference>
<evidence type="ECO:0000313" key="10">
    <source>
        <dbReference type="Proteomes" id="UP000701801"/>
    </source>
</evidence>
<evidence type="ECO:0000256" key="4">
    <source>
        <dbReference type="PROSITE-ProRule" id="PRU00261"/>
    </source>
</evidence>
<keyword evidence="6" id="KW-0732">Signal</keyword>
<feature type="region of interest" description="Disordered" evidence="5">
    <location>
        <begin position="558"/>
        <end position="587"/>
    </location>
</feature>
<dbReference type="PROSITE" id="PS00026">
    <property type="entry name" value="CHIT_BIND_I_1"/>
    <property type="match status" value="1"/>
</dbReference>
<dbReference type="PROSITE" id="PS51910">
    <property type="entry name" value="GH18_2"/>
    <property type="match status" value="1"/>
</dbReference>
<evidence type="ECO:0000256" key="5">
    <source>
        <dbReference type="SAM" id="MobiDB-lite"/>
    </source>
</evidence>
<feature type="region of interest" description="Disordered" evidence="5">
    <location>
        <begin position="638"/>
        <end position="657"/>
    </location>
</feature>
<dbReference type="SUPFAM" id="SSF51445">
    <property type="entry name" value="(Trans)glycosidases"/>
    <property type="match status" value="1"/>
</dbReference>
<feature type="compositionally biased region" description="Pro residues" evidence="5">
    <location>
        <begin position="709"/>
        <end position="726"/>
    </location>
</feature>
<dbReference type="OrthoDB" id="73875at2759"/>
<evidence type="ECO:0000256" key="2">
    <source>
        <dbReference type="ARBA" id="ARBA00012729"/>
    </source>
</evidence>
<dbReference type="Proteomes" id="UP000701801">
    <property type="component" value="Unassembled WGS sequence"/>
</dbReference>
<protein>
    <recommendedName>
        <fullName evidence="2">chitinase</fullName>
        <ecNumber evidence="2">3.2.1.14</ecNumber>
    </recommendedName>
</protein>
<feature type="domain" description="Chitin-binding type-1" evidence="7">
    <location>
        <begin position="861"/>
        <end position="907"/>
    </location>
</feature>
<dbReference type="Pfam" id="PF00704">
    <property type="entry name" value="Glyco_hydro_18"/>
    <property type="match status" value="1"/>
</dbReference>
<comment type="caution">
    <text evidence="4">Lacks conserved residue(s) required for the propagation of feature annotation.</text>
</comment>
<dbReference type="Gene3D" id="3.20.20.80">
    <property type="entry name" value="Glycosidases"/>
    <property type="match status" value="1"/>
</dbReference>
<feature type="domain" description="Chitin-binding type-1" evidence="7">
    <location>
        <begin position="145"/>
        <end position="206"/>
    </location>
</feature>
<dbReference type="GO" id="GO:0008061">
    <property type="term" value="F:chitin binding"/>
    <property type="evidence" value="ECO:0007669"/>
    <property type="project" value="UniProtKB-UniRule"/>
</dbReference>
<dbReference type="SUPFAM" id="SSF57016">
    <property type="entry name" value="Plant lectins/antimicrobial peptides"/>
    <property type="match status" value="6"/>
</dbReference>
<evidence type="ECO:0000256" key="1">
    <source>
        <dbReference type="ARBA" id="ARBA00008682"/>
    </source>
</evidence>
<keyword evidence="3 4" id="KW-0147">Chitin-binding</keyword>
<feature type="disulfide bond" evidence="4">
    <location>
        <begin position="878"/>
        <end position="892"/>
    </location>
</feature>
<dbReference type="PANTHER" id="PTHR11177">
    <property type="entry name" value="CHITINASE"/>
    <property type="match status" value="1"/>
</dbReference>
<proteinExistence type="inferred from homology"/>
<feature type="domain" description="Chitin-binding type-1" evidence="7">
    <location>
        <begin position="590"/>
        <end position="636"/>
    </location>
</feature>
<evidence type="ECO:0000313" key="9">
    <source>
        <dbReference type="EMBL" id="CAG8972580.1"/>
    </source>
</evidence>
<dbReference type="SMART" id="SM00636">
    <property type="entry name" value="Glyco_18"/>
    <property type="match status" value="1"/>
</dbReference>
<comment type="similarity">
    <text evidence="1">Belongs to the glycosyl hydrolase 18 family. Chitinase class V subfamily.</text>
</comment>
<organism evidence="9 10">
    <name type="scientific">Hymenoscyphus albidus</name>
    <dbReference type="NCBI Taxonomy" id="595503"/>
    <lineage>
        <taxon>Eukaryota</taxon>
        <taxon>Fungi</taxon>
        <taxon>Dikarya</taxon>
        <taxon>Ascomycota</taxon>
        <taxon>Pezizomycotina</taxon>
        <taxon>Leotiomycetes</taxon>
        <taxon>Helotiales</taxon>
        <taxon>Helotiaceae</taxon>
        <taxon>Hymenoscyphus</taxon>
    </lineage>
</organism>
<feature type="disulfide bond" evidence="4">
    <location>
        <begin position="824"/>
        <end position="838"/>
    </location>
</feature>
<comment type="caution">
    <text evidence="9">The sequence shown here is derived from an EMBL/GenBank/DDBJ whole genome shotgun (WGS) entry which is preliminary data.</text>
</comment>
<feature type="disulfide bond" evidence="4">
    <location>
        <begin position="661"/>
        <end position="676"/>
    </location>
</feature>
<dbReference type="InterPro" id="IPR050314">
    <property type="entry name" value="Glycosyl_Hydrlase_18"/>
</dbReference>
<feature type="compositionally biased region" description="Pro residues" evidence="5">
    <location>
        <begin position="639"/>
        <end position="652"/>
    </location>
</feature>
<feature type="signal peptide" evidence="6">
    <location>
        <begin position="1"/>
        <end position="21"/>
    </location>
</feature>
<feature type="disulfide bond" evidence="4">
    <location>
        <begin position="675"/>
        <end position="689"/>
    </location>
</feature>
<dbReference type="SMART" id="SM00270">
    <property type="entry name" value="ChtBD1"/>
    <property type="match status" value="7"/>
</dbReference>
<keyword evidence="4" id="KW-1015">Disulfide bond</keyword>
<dbReference type="InterPro" id="IPR001223">
    <property type="entry name" value="Glyco_hydro18_cat"/>
</dbReference>
<feature type="domain" description="GH18" evidence="8">
    <location>
        <begin position="222"/>
        <end position="569"/>
    </location>
</feature>
<evidence type="ECO:0000259" key="8">
    <source>
        <dbReference type="PROSITE" id="PS51910"/>
    </source>
</evidence>
<feature type="region of interest" description="Disordered" evidence="5">
    <location>
        <begin position="706"/>
        <end position="727"/>
    </location>
</feature>
<feature type="disulfide bond" evidence="4">
    <location>
        <begin position="810"/>
        <end position="825"/>
    </location>
</feature>
<feature type="disulfide bond" evidence="4">
    <location>
        <begin position="864"/>
        <end position="879"/>
    </location>
</feature>
<dbReference type="GO" id="GO:0005975">
    <property type="term" value="P:carbohydrate metabolic process"/>
    <property type="evidence" value="ECO:0007669"/>
    <property type="project" value="InterPro"/>
</dbReference>
<feature type="chain" id="PRO_5040334568" description="chitinase" evidence="6">
    <location>
        <begin position="22"/>
        <end position="907"/>
    </location>
</feature>
<evidence type="ECO:0000259" key="7">
    <source>
        <dbReference type="PROSITE" id="PS50941"/>
    </source>
</evidence>
<gene>
    <name evidence="9" type="ORF">HYALB_00011312</name>
</gene>
<dbReference type="SUPFAM" id="SSF54556">
    <property type="entry name" value="Chitinase insertion domain"/>
    <property type="match status" value="1"/>
</dbReference>
<dbReference type="EC" id="3.2.1.14" evidence="2"/>
<dbReference type="InterPro" id="IPR029070">
    <property type="entry name" value="Chitinase_insertion_sf"/>
</dbReference>
<name>A0A9N9LG71_9HELO</name>
<feature type="domain" description="Chitin-binding type-1" evidence="7">
    <location>
        <begin position="807"/>
        <end position="853"/>
    </location>
</feature>
<dbReference type="Gene3D" id="3.30.60.10">
    <property type="entry name" value="Endochitinase-like"/>
    <property type="match status" value="5"/>
</dbReference>
<evidence type="ECO:0000256" key="6">
    <source>
        <dbReference type="SAM" id="SignalP"/>
    </source>
</evidence>
<dbReference type="PROSITE" id="PS50941">
    <property type="entry name" value="CHIT_BIND_I_2"/>
    <property type="match status" value="6"/>
</dbReference>
<feature type="disulfide bond" evidence="4">
    <location>
        <begin position="164"/>
        <end position="178"/>
    </location>
</feature>
<dbReference type="Pfam" id="PF00187">
    <property type="entry name" value="Chitin_bind_1"/>
    <property type="match status" value="1"/>
</dbReference>
<accession>A0A9N9LG71</accession>
<feature type="compositionally biased region" description="Pro residues" evidence="5">
    <location>
        <begin position="567"/>
        <end position="582"/>
    </location>
</feature>
<dbReference type="CDD" id="cd11618">
    <property type="entry name" value="ChtBD1_1"/>
    <property type="match status" value="1"/>
</dbReference>
<feature type="disulfide bond" evidence="4">
    <location>
        <begin position="607"/>
        <end position="621"/>
    </location>
</feature>
<dbReference type="EMBL" id="CAJVRM010000048">
    <property type="protein sequence ID" value="CAG8972580.1"/>
    <property type="molecule type" value="Genomic_DNA"/>
</dbReference>
<dbReference type="InterPro" id="IPR001002">
    <property type="entry name" value="Chitin-bd_1"/>
</dbReference>